<evidence type="ECO:0000313" key="2">
    <source>
        <dbReference type="Proteomes" id="UP000507470"/>
    </source>
</evidence>
<evidence type="ECO:0000313" key="1">
    <source>
        <dbReference type="EMBL" id="CAC5382557.1"/>
    </source>
</evidence>
<sequence>MQSAQSDTKLFHKLVRQQRNKKTMTTHTMVLMVKNNVRMNTSSMDGKDTLRNFTNIVKLIYRNSIVKNLNLVTLQNDIIEKLKTGKNEKIDNTNQKEIQNILRKLKSGKSHAPDGLSAEYFKYMPDELLPFLIAIIKSVFEDEDVPQVIMEGVITSYKHHVNTNRRYSKRACGAKPPQIAE</sequence>
<proteinExistence type="predicted"/>
<accession>A0A6J8BJY8</accession>
<dbReference type="AlphaFoldDB" id="A0A6J8BJY8"/>
<dbReference type="EMBL" id="CACVKT020003242">
    <property type="protein sequence ID" value="CAC5382557.1"/>
    <property type="molecule type" value="Genomic_DNA"/>
</dbReference>
<dbReference type="Proteomes" id="UP000507470">
    <property type="component" value="Unassembled WGS sequence"/>
</dbReference>
<protein>
    <submittedName>
        <fullName evidence="1">Uncharacterized protein</fullName>
    </submittedName>
</protein>
<organism evidence="1 2">
    <name type="scientific">Mytilus coruscus</name>
    <name type="common">Sea mussel</name>
    <dbReference type="NCBI Taxonomy" id="42192"/>
    <lineage>
        <taxon>Eukaryota</taxon>
        <taxon>Metazoa</taxon>
        <taxon>Spiralia</taxon>
        <taxon>Lophotrochozoa</taxon>
        <taxon>Mollusca</taxon>
        <taxon>Bivalvia</taxon>
        <taxon>Autobranchia</taxon>
        <taxon>Pteriomorphia</taxon>
        <taxon>Mytilida</taxon>
        <taxon>Mytiloidea</taxon>
        <taxon>Mytilidae</taxon>
        <taxon>Mytilinae</taxon>
        <taxon>Mytilus</taxon>
    </lineage>
</organism>
<name>A0A6J8BJY8_MYTCO</name>
<gene>
    <name evidence="1" type="ORF">MCOR_18377</name>
</gene>
<reference evidence="1 2" key="1">
    <citation type="submission" date="2020-06" db="EMBL/GenBank/DDBJ databases">
        <authorList>
            <person name="Li R."/>
            <person name="Bekaert M."/>
        </authorList>
    </citation>
    <scope>NUCLEOTIDE SEQUENCE [LARGE SCALE GENOMIC DNA]</scope>
    <source>
        <strain evidence="2">wild</strain>
    </source>
</reference>
<dbReference type="OrthoDB" id="8048764at2759"/>
<keyword evidence="2" id="KW-1185">Reference proteome</keyword>